<proteinExistence type="predicted"/>
<protein>
    <submittedName>
        <fullName evidence="1">Uncharacterized protein</fullName>
    </submittedName>
</protein>
<evidence type="ECO:0000313" key="2">
    <source>
        <dbReference type="Proteomes" id="UP000218334"/>
    </source>
</evidence>
<keyword evidence="2" id="KW-1185">Reference proteome</keyword>
<gene>
    <name evidence="1" type="ORF">ARMSODRAFT_1019172</name>
</gene>
<evidence type="ECO:0000313" key="1">
    <source>
        <dbReference type="EMBL" id="PBK69188.1"/>
    </source>
</evidence>
<name>A0A2H3BT24_9AGAR</name>
<organism evidence="1 2">
    <name type="scientific">Armillaria solidipes</name>
    <dbReference type="NCBI Taxonomy" id="1076256"/>
    <lineage>
        <taxon>Eukaryota</taxon>
        <taxon>Fungi</taxon>
        <taxon>Dikarya</taxon>
        <taxon>Basidiomycota</taxon>
        <taxon>Agaricomycotina</taxon>
        <taxon>Agaricomycetes</taxon>
        <taxon>Agaricomycetidae</taxon>
        <taxon>Agaricales</taxon>
        <taxon>Marasmiineae</taxon>
        <taxon>Physalacriaceae</taxon>
        <taxon>Armillaria</taxon>
    </lineage>
</organism>
<dbReference type="AlphaFoldDB" id="A0A2H3BT24"/>
<reference evidence="2" key="1">
    <citation type="journal article" date="2017" name="Nat. Ecol. Evol.">
        <title>Genome expansion and lineage-specific genetic innovations in the forest pathogenic fungi Armillaria.</title>
        <authorList>
            <person name="Sipos G."/>
            <person name="Prasanna A.N."/>
            <person name="Walter M.C."/>
            <person name="O'Connor E."/>
            <person name="Balint B."/>
            <person name="Krizsan K."/>
            <person name="Kiss B."/>
            <person name="Hess J."/>
            <person name="Varga T."/>
            <person name="Slot J."/>
            <person name="Riley R."/>
            <person name="Boka B."/>
            <person name="Rigling D."/>
            <person name="Barry K."/>
            <person name="Lee J."/>
            <person name="Mihaltcheva S."/>
            <person name="LaButti K."/>
            <person name="Lipzen A."/>
            <person name="Waldron R."/>
            <person name="Moloney N.M."/>
            <person name="Sperisen C."/>
            <person name="Kredics L."/>
            <person name="Vagvoelgyi C."/>
            <person name="Patrignani A."/>
            <person name="Fitzpatrick D."/>
            <person name="Nagy I."/>
            <person name="Doyle S."/>
            <person name="Anderson J.B."/>
            <person name="Grigoriev I.V."/>
            <person name="Gueldener U."/>
            <person name="Muensterkoetter M."/>
            <person name="Nagy L.G."/>
        </authorList>
    </citation>
    <scope>NUCLEOTIDE SEQUENCE [LARGE SCALE GENOMIC DNA]</scope>
    <source>
        <strain evidence="2">28-4</strain>
    </source>
</reference>
<dbReference type="Proteomes" id="UP000218334">
    <property type="component" value="Unassembled WGS sequence"/>
</dbReference>
<dbReference type="EMBL" id="KZ293430">
    <property type="protein sequence ID" value="PBK69188.1"/>
    <property type="molecule type" value="Genomic_DNA"/>
</dbReference>
<sequence>MSYKSIGLRHPLHIPRDVYDPPIASPNANTVWTVNTTQTVTWDTSNPPAQITNPIGAIRLRKDGITFCMPSSVDCCFDADVIGSMTLASGFDILLGEFEVTVPDVPESSEYILVLMGDSGNFSPEFTITGGTSS</sequence>
<accession>A0A2H3BT24</accession>